<evidence type="ECO:0000313" key="3">
    <source>
        <dbReference type="Proteomes" id="UP000199138"/>
    </source>
</evidence>
<protein>
    <recommendedName>
        <fullName evidence="4">DUF1573 domain-containing protein</fullName>
    </recommendedName>
</protein>
<dbReference type="Proteomes" id="UP000199138">
    <property type="component" value="Unassembled WGS sequence"/>
</dbReference>
<dbReference type="PANTHER" id="PTHR37833">
    <property type="entry name" value="LIPOPROTEIN-RELATED"/>
    <property type="match status" value="1"/>
</dbReference>
<dbReference type="AlphaFoldDB" id="A0A1I7HP36"/>
<evidence type="ECO:0000256" key="1">
    <source>
        <dbReference type="SAM" id="SignalP"/>
    </source>
</evidence>
<evidence type="ECO:0008006" key="4">
    <source>
        <dbReference type="Google" id="ProtNLM"/>
    </source>
</evidence>
<organism evidence="2 3">
    <name type="scientific">Pustulibacterium marinum</name>
    <dbReference type="NCBI Taxonomy" id="1224947"/>
    <lineage>
        <taxon>Bacteria</taxon>
        <taxon>Pseudomonadati</taxon>
        <taxon>Bacteroidota</taxon>
        <taxon>Flavobacteriia</taxon>
        <taxon>Flavobacteriales</taxon>
        <taxon>Flavobacteriaceae</taxon>
        <taxon>Pustulibacterium</taxon>
    </lineage>
</organism>
<proteinExistence type="predicted"/>
<dbReference type="Gene3D" id="2.60.40.10">
    <property type="entry name" value="Immunoglobulins"/>
    <property type="match status" value="1"/>
</dbReference>
<name>A0A1I7HP36_9FLAO</name>
<dbReference type="PANTHER" id="PTHR37833:SF1">
    <property type="entry name" value="SIGNAL PEPTIDE PROTEIN"/>
    <property type="match status" value="1"/>
</dbReference>
<evidence type="ECO:0000313" key="2">
    <source>
        <dbReference type="EMBL" id="SFU62423.1"/>
    </source>
</evidence>
<feature type="signal peptide" evidence="1">
    <location>
        <begin position="1"/>
        <end position="33"/>
    </location>
</feature>
<gene>
    <name evidence="2" type="ORF">SAMN05216480_11086</name>
</gene>
<keyword evidence="1" id="KW-0732">Signal</keyword>
<dbReference type="Pfam" id="PF07610">
    <property type="entry name" value="DUF1573"/>
    <property type="match status" value="1"/>
</dbReference>
<keyword evidence="3" id="KW-1185">Reference proteome</keyword>
<dbReference type="InterPro" id="IPR011467">
    <property type="entry name" value="DUF1573"/>
</dbReference>
<accession>A0A1I7HP36</accession>
<sequence>MQILLTFTHQDFLKMKKILLFLVLLTTSATTFAQEKVAQIEFKEKEINYGNIAKGSDGVRTFEFTNTGDAPLVVSKVYSSCGCTIPKKPEDPIAPGQTGIIEVKYDTKRVGPIKKTITVYSNAKDNPTIALRISGIVENKTEQSVLMKKTSIMDKK</sequence>
<dbReference type="STRING" id="1224947.SAMN05216480_11086"/>
<dbReference type="InterPro" id="IPR013783">
    <property type="entry name" value="Ig-like_fold"/>
</dbReference>
<feature type="chain" id="PRO_5011728623" description="DUF1573 domain-containing protein" evidence="1">
    <location>
        <begin position="34"/>
        <end position="156"/>
    </location>
</feature>
<dbReference type="EMBL" id="FPBK01000010">
    <property type="protein sequence ID" value="SFU62423.1"/>
    <property type="molecule type" value="Genomic_DNA"/>
</dbReference>
<reference evidence="2 3" key="1">
    <citation type="submission" date="2016-10" db="EMBL/GenBank/DDBJ databases">
        <authorList>
            <person name="de Groot N.N."/>
        </authorList>
    </citation>
    <scope>NUCLEOTIDE SEQUENCE [LARGE SCALE GENOMIC DNA]</scope>
    <source>
        <strain evidence="2 3">CGMCC 1.12333</strain>
    </source>
</reference>